<evidence type="ECO:0000256" key="1">
    <source>
        <dbReference type="SAM" id="SignalP"/>
    </source>
</evidence>
<sequence length="840" mass="87054">MRPTLTFYSLAVLLVCWLSSCVSVQAQSLDPIFKPTVLKAPLAVGGLQAVNTLAVQADGKILVGGGFDFINGDLTGKLLRLNLDGTPDPTFNMDGLGANGYVSTVLVQPNGKILVGGGFTTFNGQARSMVVRLNTDGSLDNTFTFGSAASVRQIGSLALQPDGKILVGGGLSLQNTPQTGGLVRLNPDGSLDSSFSVGGTLVQGEMIWAILVQPDGKIVVGGTFTDFNRQGIASLVRLTSTGAIDPTFYTANINTTVGPVFTLAQQPDGKLLVGGSFLQLGGQPAKYIARLLPDGTYDNSFQPGTGPNSVVRALYLESSGGILITGSFTQVNGVSRGRVARLSATGSLDASFATGAGVNATTSALALLPTGQILLAGGFTQHDGANYSGLVRLNATTGQAEAAFGPIIEARGTLSQLLPLPSGQMLVSGNFTQLNGQAVAGAANSVRRLNPDGSLDGNFTALATGTLHAVQVDGSFYVTSGTTLRRYLADGTLDNTFTAQAFSSFSSVQGVVALPNGQVFVHGQFNSYGSRTGLSGLIRLNADGTPDNTFVPASAPTDRRVQQVLTQPSGKLVVVSDVVNTFITTVTRLNADGSADNSFSVGSAAGSGASYQVVMQPDGKLLVSGPFTSFNGQAAPYGLTRLTADGAPDPTYTGVTTYYIPRLVQPDGRLLALQSNTPSPGASAALVRLNADGSLDTGFSPVAVPHSIFTNDGNITGIKLQPADNKILLYGSFYYVAGQVRIGLARLTNVGVLATRPALAARPLEVYPNPAHEAVTVRLPATLQARPATLLDLQGRLVRTWTIPARQAEMPLSLETLPAGVYLLQVQDAGGLYQQKVVAH</sequence>
<feature type="domain" description="Secretion system C-terminal sorting" evidence="2">
    <location>
        <begin position="766"/>
        <end position="838"/>
    </location>
</feature>
<dbReference type="PANTHER" id="PTHR31778">
    <property type="entry name" value="BUD SITE SELECTION PROTEIN RAX2"/>
    <property type="match status" value="1"/>
</dbReference>
<reference evidence="3 4" key="1">
    <citation type="submission" date="2022-04" db="EMBL/GenBank/DDBJ databases">
        <title>Hymenobacter sp. isolated from the air.</title>
        <authorList>
            <person name="Won M."/>
            <person name="Lee C.-M."/>
            <person name="Woen H.-Y."/>
            <person name="Kwon S.-W."/>
        </authorList>
    </citation>
    <scope>NUCLEOTIDE SEQUENCE [LARGE SCALE GENOMIC DNA]</scope>
    <source>
        <strain evidence="4">5116 S-27</strain>
    </source>
</reference>
<dbReference type="PANTHER" id="PTHR31778:SF2">
    <property type="entry name" value="BUD SITE SELECTION PROTEIN RAX2"/>
    <property type="match status" value="1"/>
</dbReference>
<dbReference type="Pfam" id="PF18962">
    <property type="entry name" value="Por_Secre_tail"/>
    <property type="match status" value="1"/>
</dbReference>
<accession>A0ABY4FD50</accession>
<dbReference type="InterPro" id="IPR026444">
    <property type="entry name" value="Secre_tail"/>
</dbReference>
<dbReference type="Pfam" id="PF17164">
    <property type="entry name" value="DUF5122"/>
    <property type="match status" value="14"/>
</dbReference>
<evidence type="ECO:0000313" key="3">
    <source>
        <dbReference type="EMBL" id="UOQ54076.1"/>
    </source>
</evidence>
<evidence type="ECO:0000259" key="2">
    <source>
        <dbReference type="Pfam" id="PF18962"/>
    </source>
</evidence>
<proteinExistence type="predicted"/>
<dbReference type="Proteomes" id="UP000831785">
    <property type="component" value="Chromosome"/>
</dbReference>
<dbReference type="Gene3D" id="2.80.10.50">
    <property type="match status" value="5"/>
</dbReference>
<gene>
    <name evidence="3" type="ORF">MUN80_04765</name>
</gene>
<feature type="chain" id="PRO_5046288730" evidence="1">
    <location>
        <begin position="27"/>
        <end position="840"/>
    </location>
</feature>
<keyword evidence="4" id="KW-1185">Reference proteome</keyword>
<feature type="signal peptide" evidence="1">
    <location>
        <begin position="1"/>
        <end position="26"/>
    </location>
</feature>
<dbReference type="PROSITE" id="PS51257">
    <property type="entry name" value="PROKAR_LIPOPROTEIN"/>
    <property type="match status" value="1"/>
</dbReference>
<dbReference type="SUPFAM" id="SSF101898">
    <property type="entry name" value="NHL repeat"/>
    <property type="match status" value="1"/>
</dbReference>
<dbReference type="NCBIfam" id="TIGR02608">
    <property type="entry name" value="delta_60_rpt"/>
    <property type="match status" value="12"/>
</dbReference>
<name>A0ABY4FD50_9BACT</name>
<dbReference type="InterPro" id="IPR013431">
    <property type="entry name" value="Delta_60_rpt"/>
</dbReference>
<dbReference type="RefSeq" id="WP_244720307.1">
    <property type="nucleotide sequence ID" value="NZ_CP095049.1"/>
</dbReference>
<organism evidence="3 4">
    <name type="scientific">Hymenobacter cellulosivorans</name>
    <dbReference type="NCBI Taxonomy" id="2932249"/>
    <lineage>
        <taxon>Bacteria</taxon>
        <taxon>Pseudomonadati</taxon>
        <taxon>Bacteroidota</taxon>
        <taxon>Cytophagia</taxon>
        <taxon>Cytophagales</taxon>
        <taxon>Hymenobacteraceae</taxon>
        <taxon>Hymenobacter</taxon>
    </lineage>
</organism>
<evidence type="ECO:0000313" key="4">
    <source>
        <dbReference type="Proteomes" id="UP000831785"/>
    </source>
</evidence>
<protein>
    <submittedName>
        <fullName evidence="3">T9SS type A sorting domain-containing protein</fullName>
    </submittedName>
</protein>
<keyword evidence="1" id="KW-0732">Signal</keyword>
<dbReference type="EMBL" id="CP095049">
    <property type="protein sequence ID" value="UOQ54076.1"/>
    <property type="molecule type" value="Genomic_DNA"/>
</dbReference>
<dbReference type="NCBIfam" id="TIGR04183">
    <property type="entry name" value="Por_Secre_tail"/>
    <property type="match status" value="1"/>
</dbReference>
<dbReference type="SUPFAM" id="SSF63829">
    <property type="entry name" value="Calcium-dependent phosphotriesterase"/>
    <property type="match status" value="2"/>
</dbReference>